<evidence type="ECO:0000259" key="5">
    <source>
        <dbReference type="Pfam" id="PF04542"/>
    </source>
</evidence>
<evidence type="ECO:0000259" key="6">
    <source>
        <dbReference type="Pfam" id="PF08281"/>
    </source>
</evidence>
<evidence type="ECO:0000256" key="1">
    <source>
        <dbReference type="ARBA" id="ARBA00010641"/>
    </source>
</evidence>
<dbReference type="InterPro" id="IPR013324">
    <property type="entry name" value="RNA_pol_sigma_r3/r4-like"/>
</dbReference>
<evidence type="ECO:0000313" key="7">
    <source>
        <dbReference type="EMBL" id="MFC4311955.1"/>
    </source>
</evidence>
<keyword evidence="2" id="KW-0805">Transcription regulation</keyword>
<feature type="domain" description="RNA polymerase sigma factor 70 region 4 type 2" evidence="6">
    <location>
        <begin position="129"/>
        <end position="181"/>
    </location>
</feature>
<dbReference type="InterPro" id="IPR039425">
    <property type="entry name" value="RNA_pol_sigma-70-like"/>
</dbReference>
<dbReference type="Gene3D" id="1.10.1740.10">
    <property type="match status" value="1"/>
</dbReference>
<keyword evidence="4" id="KW-0804">Transcription</keyword>
<proteinExistence type="inferred from homology"/>
<comment type="similarity">
    <text evidence="1">Belongs to the sigma-70 factor family. ECF subfamily.</text>
</comment>
<dbReference type="CDD" id="cd06171">
    <property type="entry name" value="Sigma70_r4"/>
    <property type="match status" value="1"/>
</dbReference>
<keyword evidence="8" id="KW-1185">Reference proteome</keyword>
<evidence type="ECO:0000313" key="8">
    <source>
        <dbReference type="Proteomes" id="UP001595904"/>
    </source>
</evidence>
<feature type="domain" description="RNA polymerase sigma-70 region 2" evidence="5">
    <location>
        <begin position="28"/>
        <end position="90"/>
    </location>
</feature>
<dbReference type="Pfam" id="PF08281">
    <property type="entry name" value="Sigma70_r4_2"/>
    <property type="match status" value="1"/>
</dbReference>
<gene>
    <name evidence="7" type="ORF">ACFPN2_22930</name>
</gene>
<dbReference type="InterPro" id="IPR007627">
    <property type="entry name" value="RNA_pol_sigma70_r2"/>
</dbReference>
<dbReference type="Proteomes" id="UP001595904">
    <property type="component" value="Unassembled WGS sequence"/>
</dbReference>
<dbReference type="PANTHER" id="PTHR43133">
    <property type="entry name" value="RNA POLYMERASE ECF-TYPE SIGMA FACTO"/>
    <property type="match status" value="1"/>
</dbReference>
<reference evidence="8" key="1">
    <citation type="journal article" date="2019" name="Int. J. Syst. Evol. Microbiol.">
        <title>The Global Catalogue of Microorganisms (GCM) 10K type strain sequencing project: providing services to taxonomists for standard genome sequencing and annotation.</title>
        <authorList>
            <consortium name="The Broad Institute Genomics Platform"/>
            <consortium name="The Broad Institute Genome Sequencing Center for Infectious Disease"/>
            <person name="Wu L."/>
            <person name="Ma J."/>
        </authorList>
    </citation>
    <scope>NUCLEOTIDE SEQUENCE [LARGE SCALE GENOMIC DNA]</scope>
    <source>
        <strain evidence="8">CGMCC 1.10759</strain>
    </source>
</reference>
<sequence length="188" mass="21241">MADFFPRNPGPWSGSADRETATVQSVGIESYRPALLAYFGRRVRSAAEAEDLTQDVFERMLRSLEQGPIRNAEALLFHIAVNLLRDRARKIHTRGVEEPLPSEPVAAVADALTEGLSPERVVIGQRTLQEALLALDELSERTRAMFYLYRFENLKVREIAELYGISVSGVEKQISRALLHLTRRMHPQ</sequence>
<name>A0ABV8SYW9_9GAMM</name>
<evidence type="ECO:0000256" key="2">
    <source>
        <dbReference type="ARBA" id="ARBA00023015"/>
    </source>
</evidence>
<keyword evidence="3" id="KW-0731">Sigma factor</keyword>
<evidence type="ECO:0000256" key="4">
    <source>
        <dbReference type="ARBA" id="ARBA00023163"/>
    </source>
</evidence>
<dbReference type="InterPro" id="IPR014284">
    <property type="entry name" value="RNA_pol_sigma-70_dom"/>
</dbReference>
<dbReference type="SUPFAM" id="SSF88946">
    <property type="entry name" value="Sigma2 domain of RNA polymerase sigma factors"/>
    <property type="match status" value="1"/>
</dbReference>
<comment type="caution">
    <text evidence="7">The sequence shown here is derived from an EMBL/GenBank/DDBJ whole genome shotgun (WGS) entry which is preliminary data.</text>
</comment>
<dbReference type="EMBL" id="JBHSDU010000014">
    <property type="protein sequence ID" value="MFC4311955.1"/>
    <property type="molecule type" value="Genomic_DNA"/>
</dbReference>
<dbReference type="InterPro" id="IPR013249">
    <property type="entry name" value="RNA_pol_sigma70_r4_t2"/>
</dbReference>
<organism evidence="7 8">
    <name type="scientific">Steroidobacter flavus</name>
    <dbReference type="NCBI Taxonomy" id="1842136"/>
    <lineage>
        <taxon>Bacteria</taxon>
        <taxon>Pseudomonadati</taxon>
        <taxon>Pseudomonadota</taxon>
        <taxon>Gammaproteobacteria</taxon>
        <taxon>Steroidobacterales</taxon>
        <taxon>Steroidobacteraceae</taxon>
        <taxon>Steroidobacter</taxon>
    </lineage>
</organism>
<dbReference type="PANTHER" id="PTHR43133:SF63">
    <property type="entry name" value="RNA POLYMERASE SIGMA FACTOR FECI-RELATED"/>
    <property type="match status" value="1"/>
</dbReference>
<dbReference type="RefSeq" id="WP_380600952.1">
    <property type="nucleotide sequence ID" value="NZ_JBHSDU010000014.1"/>
</dbReference>
<protein>
    <submittedName>
        <fullName evidence="7">RNA polymerase sigma factor</fullName>
    </submittedName>
</protein>
<dbReference type="InterPro" id="IPR013325">
    <property type="entry name" value="RNA_pol_sigma_r2"/>
</dbReference>
<dbReference type="Pfam" id="PF04542">
    <property type="entry name" value="Sigma70_r2"/>
    <property type="match status" value="1"/>
</dbReference>
<dbReference type="Gene3D" id="1.10.10.10">
    <property type="entry name" value="Winged helix-like DNA-binding domain superfamily/Winged helix DNA-binding domain"/>
    <property type="match status" value="1"/>
</dbReference>
<dbReference type="NCBIfam" id="TIGR02937">
    <property type="entry name" value="sigma70-ECF"/>
    <property type="match status" value="1"/>
</dbReference>
<accession>A0ABV8SYW9</accession>
<evidence type="ECO:0000256" key="3">
    <source>
        <dbReference type="ARBA" id="ARBA00023082"/>
    </source>
</evidence>
<dbReference type="InterPro" id="IPR036388">
    <property type="entry name" value="WH-like_DNA-bd_sf"/>
</dbReference>
<dbReference type="SUPFAM" id="SSF88659">
    <property type="entry name" value="Sigma3 and sigma4 domains of RNA polymerase sigma factors"/>
    <property type="match status" value="1"/>
</dbReference>